<dbReference type="KEGG" id="lpav:PLANPX_3718"/>
<accession>A0A5K7XIG4</accession>
<dbReference type="Proteomes" id="UP000326837">
    <property type="component" value="Chromosome"/>
</dbReference>
<organism evidence="1 2">
    <name type="scientific">Lacipirellula parvula</name>
    <dbReference type="NCBI Taxonomy" id="2650471"/>
    <lineage>
        <taxon>Bacteria</taxon>
        <taxon>Pseudomonadati</taxon>
        <taxon>Planctomycetota</taxon>
        <taxon>Planctomycetia</taxon>
        <taxon>Pirellulales</taxon>
        <taxon>Lacipirellulaceae</taxon>
        <taxon>Lacipirellula</taxon>
    </lineage>
</organism>
<protein>
    <submittedName>
        <fullName evidence="1">Uncharacterized protein</fullName>
    </submittedName>
</protein>
<dbReference type="AlphaFoldDB" id="A0A5K7XIG4"/>
<proteinExistence type="predicted"/>
<gene>
    <name evidence="1" type="ORF">PLANPX_3718</name>
</gene>
<name>A0A5K7XIG4_9BACT</name>
<dbReference type="EMBL" id="AP021861">
    <property type="protein sequence ID" value="BBO34106.1"/>
    <property type="molecule type" value="Genomic_DNA"/>
</dbReference>
<evidence type="ECO:0000313" key="2">
    <source>
        <dbReference type="Proteomes" id="UP000326837"/>
    </source>
</evidence>
<evidence type="ECO:0000313" key="1">
    <source>
        <dbReference type="EMBL" id="BBO34106.1"/>
    </source>
</evidence>
<sequence length="41" mass="4480">MPTTHEASPASLMSPQMRHLKSDMKRNVPLCNDLQSVASVA</sequence>
<reference evidence="2" key="1">
    <citation type="submission" date="2019-10" db="EMBL/GenBank/DDBJ databases">
        <title>Lacipirellula parvula gen. nov., sp. nov., representing a lineage of planctomycetes widespread in freshwater anoxic habitats, and description of the family Lacipirellulaceae.</title>
        <authorList>
            <person name="Dedysh S.N."/>
            <person name="Kulichevskaya I.S."/>
            <person name="Beletsky A.V."/>
            <person name="Rakitin A.L."/>
            <person name="Mardanov A.V."/>
            <person name="Ivanova A.A."/>
            <person name="Saltykova V.X."/>
            <person name="Rijpstra W.I.C."/>
            <person name="Sinninghe Damste J.S."/>
            <person name="Ravin N.V."/>
        </authorList>
    </citation>
    <scope>NUCLEOTIDE SEQUENCE [LARGE SCALE GENOMIC DNA]</scope>
    <source>
        <strain evidence="2">PX69</strain>
    </source>
</reference>
<keyword evidence="2" id="KW-1185">Reference proteome</keyword>